<dbReference type="InterPro" id="IPR051014">
    <property type="entry name" value="Cation_Transport_ATPase_IB"/>
</dbReference>
<comment type="similarity">
    <text evidence="1">Belongs to the cation transport ATPase (P-type) (TC 3.A.3) family. Type IB subfamily.</text>
</comment>
<evidence type="ECO:0000313" key="6">
    <source>
        <dbReference type="EMBL" id="HCL02727.1"/>
    </source>
</evidence>
<dbReference type="Proteomes" id="UP000262969">
    <property type="component" value="Unassembled WGS sequence"/>
</dbReference>
<dbReference type="GO" id="GO:0005524">
    <property type="term" value="F:ATP binding"/>
    <property type="evidence" value="ECO:0007669"/>
    <property type="project" value="InterPro"/>
</dbReference>
<protein>
    <recommendedName>
        <fullName evidence="3">Cd(2+)-exporting ATPase</fullName>
        <ecNumber evidence="3">7.2.2.21</ecNumber>
    </recommendedName>
</protein>
<feature type="transmembrane region" description="Helical" evidence="5">
    <location>
        <begin position="62"/>
        <end position="80"/>
    </location>
</feature>
<evidence type="ECO:0000256" key="4">
    <source>
        <dbReference type="ARBA" id="ARBA00049338"/>
    </source>
</evidence>
<dbReference type="AlphaFoldDB" id="A0A3D2X7M1"/>
<dbReference type="InterPro" id="IPR001757">
    <property type="entry name" value="P_typ_ATPase"/>
</dbReference>
<organism evidence="6 7">
    <name type="scientific">Lachnoclostridium phytofermentans</name>
    <dbReference type="NCBI Taxonomy" id="66219"/>
    <lineage>
        <taxon>Bacteria</taxon>
        <taxon>Bacillati</taxon>
        <taxon>Bacillota</taxon>
        <taxon>Clostridia</taxon>
        <taxon>Lachnospirales</taxon>
        <taxon>Lachnospiraceae</taxon>
    </lineage>
</organism>
<dbReference type="PRINTS" id="PR00119">
    <property type="entry name" value="CATATPASE"/>
</dbReference>
<dbReference type="GO" id="GO:0016887">
    <property type="term" value="F:ATP hydrolysis activity"/>
    <property type="evidence" value="ECO:0007669"/>
    <property type="project" value="InterPro"/>
</dbReference>
<dbReference type="Gene3D" id="3.40.50.1000">
    <property type="entry name" value="HAD superfamily/HAD-like"/>
    <property type="match status" value="1"/>
</dbReference>
<comment type="catalytic activity">
    <reaction evidence="4">
        <text>Cd(2+)(in) + ATP + H2O = Cd(2+)(out) + ADP + phosphate + H(+)</text>
        <dbReference type="Rhea" id="RHEA:12132"/>
        <dbReference type="ChEBI" id="CHEBI:15377"/>
        <dbReference type="ChEBI" id="CHEBI:15378"/>
        <dbReference type="ChEBI" id="CHEBI:30616"/>
        <dbReference type="ChEBI" id="CHEBI:43474"/>
        <dbReference type="ChEBI" id="CHEBI:48775"/>
        <dbReference type="ChEBI" id="CHEBI:456216"/>
        <dbReference type="EC" id="7.2.2.21"/>
    </reaction>
</comment>
<comment type="caution">
    <text evidence="6">The sequence shown here is derived from an EMBL/GenBank/DDBJ whole genome shotgun (WGS) entry which is preliminary data.</text>
</comment>
<gene>
    <name evidence="6" type="ORF">DHW61_10015</name>
</gene>
<evidence type="ECO:0000256" key="3">
    <source>
        <dbReference type="ARBA" id="ARBA00039103"/>
    </source>
</evidence>
<evidence type="ECO:0000313" key="7">
    <source>
        <dbReference type="Proteomes" id="UP000262969"/>
    </source>
</evidence>
<dbReference type="SUPFAM" id="SSF56784">
    <property type="entry name" value="HAD-like"/>
    <property type="match status" value="1"/>
</dbReference>
<dbReference type="GO" id="GO:0016020">
    <property type="term" value="C:membrane"/>
    <property type="evidence" value="ECO:0007669"/>
    <property type="project" value="InterPro"/>
</dbReference>
<proteinExistence type="inferred from homology"/>
<dbReference type="PANTHER" id="PTHR48085:SF5">
    <property type="entry name" value="CADMIUM_ZINC-TRANSPORTING ATPASE HMA4-RELATED"/>
    <property type="match status" value="1"/>
</dbReference>
<feature type="non-terminal residue" evidence="6">
    <location>
        <position position="1"/>
    </location>
</feature>
<dbReference type="EMBL" id="DPVV01000331">
    <property type="protein sequence ID" value="HCL02727.1"/>
    <property type="molecule type" value="Genomic_DNA"/>
</dbReference>
<keyword evidence="2" id="KW-0104">Cadmium</keyword>
<dbReference type="EC" id="7.2.2.21" evidence="3"/>
<reference evidence="6 7" key="1">
    <citation type="journal article" date="2018" name="Nat. Biotechnol.">
        <title>A standardized bacterial taxonomy based on genome phylogeny substantially revises the tree of life.</title>
        <authorList>
            <person name="Parks D.H."/>
            <person name="Chuvochina M."/>
            <person name="Waite D.W."/>
            <person name="Rinke C."/>
            <person name="Skarshewski A."/>
            <person name="Chaumeil P.A."/>
            <person name="Hugenholtz P."/>
        </authorList>
    </citation>
    <scope>NUCLEOTIDE SEQUENCE [LARGE SCALE GENOMIC DNA]</scope>
    <source>
        <strain evidence="6">UBA11728</strain>
    </source>
</reference>
<dbReference type="InterPro" id="IPR023214">
    <property type="entry name" value="HAD_sf"/>
</dbReference>
<accession>A0A3D2X7M1</accession>
<name>A0A3D2X7M1_9FIRM</name>
<evidence type="ECO:0000256" key="5">
    <source>
        <dbReference type="SAM" id="Phobius"/>
    </source>
</evidence>
<sequence>VGDGINDAPVLARADIGIAMGGLGSDAAIEAADVVIMDDDPEKLATAIRIARKTLRIVKQNIIFALAVKGIILILGAIGLSNMWEAVFADVGVSVIAILNSIRALKD</sequence>
<evidence type="ECO:0000256" key="2">
    <source>
        <dbReference type="ARBA" id="ARBA00022539"/>
    </source>
</evidence>
<dbReference type="PANTHER" id="PTHR48085">
    <property type="entry name" value="CADMIUM/ZINC-TRANSPORTING ATPASE HMA2-RELATED"/>
    <property type="match status" value="1"/>
</dbReference>
<dbReference type="PRINTS" id="PR00120">
    <property type="entry name" value="HATPASE"/>
</dbReference>
<keyword evidence="5" id="KW-1133">Transmembrane helix</keyword>
<keyword evidence="5" id="KW-0472">Membrane</keyword>
<dbReference type="GO" id="GO:0008551">
    <property type="term" value="F:P-type cadmium transporter activity"/>
    <property type="evidence" value="ECO:0007669"/>
    <property type="project" value="UniProtKB-EC"/>
</dbReference>
<evidence type="ECO:0000256" key="1">
    <source>
        <dbReference type="ARBA" id="ARBA00006024"/>
    </source>
</evidence>
<keyword evidence="5" id="KW-0812">Transmembrane</keyword>
<dbReference type="InterPro" id="IPR036412">
    <property type="entry name" value="HAD-like_sf"/>
</dbReference>